<reference evidence="6" key="1">
    <citation type="journal article" date="2015" name="BMC Genomics">
        <title>Genomic and transcriptomic analysis of the endophytic fungus Pestalotiopsis fici reveals its lifestyle and high potential for synthesis of natural products.</title>
        <authorList>
            <person name="Wang X."/>
            <person name="Zhang X."/>
            <person name="Liu L."/>
            <person name="Xiang M."/>
            <person name="Wang W."/>
            <person name="Sun X."/>
            <person name="Che Y."/>
            <person name="Guo L."/>
            <person name="Liu G."/>
            <person name="Guo L."/>
            <person name="Wang C."/>
            <person name="Yin W.B."/>
            <person name="Stadler M."/>
            <person name="Zhang X."/>
            <person name="Liu X."/>
        </authorList>
    </citation>
    <scope>NUCLEOTIDE SEQUENCE [LARGE SCALE GENOMIC DNA]</scope>
    <source>
        <strain evidence="6">W106-1 / CGMCC3.15140</strain>
    </source>
</reference>
<keyword evidence="6" id="KW-1185">Reference proteome</keyword>
<dbReference type="InterPro" id="IPR051609">
    <property type="entry name" value="NmrA/Isoflavone_reductase-like"/>
</dbReference>
<dbReference type="eggNOG" id="ENOG502RXEE">
    <property type="taxonomic scope" value="Eukaryota"/>
</dbReference>
<dbReference type="GO" id="GO:0016491">
    <property type="term" value="F:oxidoreductase activity"/>
    <property type="evidence" value="ECO:0007669"/>
    <property type="project" value="UniProtKB-KW"/>
</dbReference>
<gene>
    <name evidence="5" type="ORF">PFICI_12014</name>
</gene>
<sequence length="320" mass="35794">MVKIAIAGANSQLAREVINHLATTGKHEIIALFRKDPESVPSLTGVEWVKTLFEDKSELVGLLAGVHTLLCFFPAHLDKNSEAQKRLIDTAVEAGVKRYAPSEWSAGMNLAPSLDVIPWYSGKIEIREYLKQINEKTKVLEYCLFQPGWFLDYLSHPHKTSEHASTFPTLVNFEKGTAITTQWTHDNPMAYTAVEDIARVVVRAVDLEGEWPVIGGFRGNQLSVAELIRIGESIRGKKFQVDLLETKDLQAGVLKTDNFSRITLPGVPEEQGEAWSRMATIGLLQSIERGCWDISDEWNQLLPDLKFVKAEELLKKSVPA</sequence>
<evidence type="ECO:0000313" key="5">
    <source>
        <dbReference type="EMBL" id="ETS76627.1"/>
    </source>
</evidence>
<dbReference type="Proteomes" id="UP000030651">
    <property type="component" value="Unassembled WGS sequence"/>
</dbReference>
<dbReference type="Gene3D" id="3.40.50.720">
    <property type="entry name" value="NAD(P)-binding Rossmann-like Domain"/>
    <property type="match status" value="1"/>
</dbReference>
<dbReference type="InterPro" id="IPR008030">
    <property type="entry name" value="NmrA-like"/>
</dbReference>
<dbReference type="InParanoid" id="W3WTY6"/>
<keyword evidence="3" id="KW-0560">Oxidoreductase</keyword>
<dbReference type="PANTHER" id="PTHR47706">
    <property type="entry name" value="NMRA-LIKE FAMILY PROTEIN"/>
    <property type="match status" value="1"/>
</dbReference>
<dbReference type="STRING" id="1229662.W3WTY6"/>
<dbReference type="PANTHER" id="PTHR47706:SF4">
    <property type="entry name" value="NMRA-LIKE DOMAIN-CONTAINING PROTEIN"/>
    <property type="match status" value="1"/>
</dbReference>
<dbReference type="InterPro" id="IPR036291">
    <property type="entry name" value="NAD(P)-bd_dom_sf"/>
</dbReference>
<name>W3WTY6_PESFW</name>
<evidence type="ECO:0000256" key="3">
    <source>
        <dbReference type="ARBA" id="ARBA00023002"/>
    </source>
</evidence>
<dbReference type="OrthoDB" id="10000533at2759"/>
<dbReference type="OMA" id="GIDTCIS"/>
<dbReference type="RefSeq" id="XP_007838786.1">
    <property type="nucleotide sequence ID" value="XM_007840595.1"/>
</dbReference>
<dbReference type="GeneID" id="19277027"/>
<proteinExistence type="inferred from homology"/>
<comment type="similarity">
    <text evidence="1">Belongs to the NmrA-type oxidoreductase family. Isoflavone reductase subfamily.</text>
</comment>
<dbReference type="HOGENOM" id="CLU_044876_0_2_1"/>
<evidence type="ECO:0000259" key="4">
    <source>
        <dbReference type="Pfam" id="PF05368"/>
    </source>
</evidence>
<dbReference type="KEGG" id="pfy:PFICI_12014"/>
<organism evidence="5 6">
    <name type="scientific">Pestalotiopsis fici (strain W106-1 / CGMCC3.15140)</name>
    <dbReference type="NCBI Taxonomy" id="1229662"/>
    <lineage>
        <taxon>Eukaryota</taxon>
        <taxon>Fungi</taxon>
        <taxon>Dikarya</taxon>
        <taxon>Ascomycota</taxon>
        <taxon>Pezizomycotina</taxon>
        <taxon>Sordariomycetes</taxon>
        <taxon>Xylariomycetidae</taxon>
        <taxon>Amphisphaeriales</taxon>
        <taxon>Sporocadaceae</taxon>
        <taxon>Pestalotiopsis</taxon>
    </lineage>
</organism>
<keyword evidence="2" id="KW-0521">NADP</keyword>
<accession>W3WTY6</accession>
<dbReference type="Pfam" id="PF05368">
    <property type="entry name" value="NmrA"/>
    <property type="match status" value="1"/>
</dbReference>
<evidence type="ECO:0000256" key="2">
    <source>
        <dbReference type="ARBA" id="ARBA00022857"/>
    </source>
</evidence>
<evidence type="ECO:0000256" key="1">
    <source>
        <dbReference type="ARBA" id="ARBA00005725"/>
    </source>
</evidence>
<feature type="domain" description="NmrA-like" evidence="4">
    <location>
        <begin position="3"/>
        <end position="248"/>
    </location>
</feature>
<dbReference type="SUPFAM" id="SSF51735">
    <property type="entry name" value="NAD(P)-binding Rossmann-fold domains"/>
    <property type="match status" value="1"/>
</dbReference>
<dbReference type="EMBL" id="KI912117">
    <property type="protein sequence ID" value="ETS76627.1"/>
    <property type="molecule type" value="Genomic_DNA"/>
</dbReference>
<protein>
    <recommendedName>
        <fullName evidence="4">NmrA-like domain-containing protein</fullName>
    </recommendedName>
</protein>
<dbReference type="AlphaFoldDB" id="W3WTY6"/>
<evidence type="ECO:0000313" key="6">
    <source>
        <dbReference type="Proteomes" id="UP000030651"/>
    </source>
</evidence>